<dbReference type="Proteomes" id="UP001056120">
    <property type="component" value="Linkage Group LG03"/>
</dbReference>
<sequence>METDDWGFSAEELDFLEKDALNRIAQRNTSAGGTSTSTSAHAPSKFYNGAHSHFTPSAKPIYESNFHNKSYSIRDIRPQNSVLIDQSSGQIAVEVHDFGPTFLRDSDTSIRIGKGTDPEKVVDR</sequence>
<accession>A0ACB9JM66</accession>
<organism evidence="1 2">
    <name type="scientific">Smallanthus sonchifolius</name>
    <dbReference type="NCBI Taxonomy" id="185202"/>
    <lineage>
        <taxon>Eukaryota</taxon>
        <taxon>Viridiplantae</taxon>
        <taxon>Streptophyta</taxon>
        <taxon>Embryophyta</taxon>
        <taxon>Tracheophyta</taxon>
        <taxon>Spermatophyta</taxon>
        <taxon>Magnoliopsida</taxon>
        <taxon>eudicotyledons</taxon>
        <taxon>Gunneridae</taxon>
        <taxon>Pentapetalae</taxon>
        <taxon>asterids</taxon>
        <taxon>campanulids</taxon>
        <taxon>Asterales</taxon>
        <taxon>Asteraceae</taxon>
        <taxon>Asteroideae</taxon>
        <taxon>Heliantheae alliance</taxon>
        <taxon>Millerieae</taxon>
        <taxon>Smallanthus</taxon>
    </lineage>
</organism>
<evidence type="ECO:0000313" key="2">
    <source>
        <dbReference type="Proteomes" id="UP001056120"/>
    </source>
</evidence>
<reference evidence="1 2" key="2">
    <citation type="journal article" date="2022" name="Mol. Ecol. Resour.">
        <title>The genomes of chicory, endive, great burdock and yacon provide insights into Asteraceae paleo-polyploidization history and plant inulin production.</title>
        <authorList>
            <person name="Fan W."/>
            <person name="Wang S."/>
            <person name="Wang H."/>
            <person name="Wang A."/>
            <person name="Jiang F."/>
            <person name="Liu H."/>
            <person name="Zhao H."/>
            <person name="Xu D."/>
            <person name="Zhang Y."/>
        </authorList>
    </citation>
    <scope>NUCLEOTIDE SEQUENCE [LARGE SCALE GENOMIC DNA]</scope>
    <source>
        <strain evidence="2">cv. Yunnan</strain>
        <tissue evidence="1">Leaves</tissue>
    </source>
</reference>
<name>A0ACB9JM66_9ASTR</name>
<protein>
    <submittedName>
        <fullName evidence="1">Uncharacterized protein</fullName>
    </submittedName>
</protein>
<comment type="caution">
    <text evidence="1">The sequence shown here is derived from an EMBL/GenBank/DDBJ whole genome shotgun (WGS) entry which is preliminary data.</text>
</comment>
<evidence type="ECO:0000313" key="1">
    <source>
        <dbReference type="EMBL" id="KAI3821437.1"/>
    </source>
</evidence>
<keyword evidence="2" id="KW-1185">Reference proteome</keyword>
<reference evidence="2" key="1">
    <citation type="journal article" date="2022" name="Mol. Ecol. Resour.">
        <title>The genomes of chicory, endive, great burdock and yacon provide insights into Asteraceae palaeo-polyploidization history and plant inulin production.</title>
        <authorList>
            <person name="Fan W."/>
            <person name="Wang S."/>
            <person name="Wang H."/>
            <person name="Wang A."/>
            <person name="Jiang F."/>
            <person name="Liu H."/>
            <person name="Zhao H."/>
            <person name="Xu D."/>
            <person name="Zhang Y."/>
        </authorList>
    </citation>
    <scope>NUCLEOTIDE SEQUENCE [LARGE SCALE GENOMIC DNA]</scope>
    <source>
        <strain evidence="2">cv. Yunnan</strain>
    </source>
</reference>
<proteinExistence type="predicted"/>
<gene>
    <name evidence="1" type="ORF">L1987_09005</name>
</gene>
<dbReference type="EMBL" id="CM042020">
    <property type="protein sequence ID" value="KAI3821437.1"/>
    <property type="molecule type" value="Genomic_DNA"/>
</dbReference>